<keyword evidence="2" id="KW-1185">Reference proteome</keyword>
<dbReference type="KEGG" id="ses:SARI_03528"/>
<dbReference type="AlphaFoldDB" id="A9MHG4"/>
<dbReference type="Proteomes" id="UP000002084">
    <property type="component" value="Chromosome"/>
</dbReference>
<organism evidence="1 2">
    <name type="scientific">Salmonella arizonae (strain ATCC BAA-731 / CDC346-86 / RSK2980)</name>
    <dbReference type="NCBI Taxonomy" id="41514"/>
    <lineage>
        <taxon>Bacteria</taxon>
        <taxon>Pseudomonadati</taxon>
        <taxon>Pseudomonadota</taxon>
        <taxon>Gammaproteobacteria</taxon>
        <taxon>Enterobacterales</taxon>
        <taxon>Enterobacteriaceae</taxon>
        <taxon>Salmonella</taxon>
    </lineage>
</organism>
<reference evidence="1 2" key="1">
    <citation type="submission" date="2007-11" db="EMBL/GenBank/DDBJ databases">
        <authorList>
            <consortium name="The Salmonella enterica serovar Arizonae Genome Sequencing Project"/>
            <person name="McClelland M."/>
            <person name="Sanderson E.K."/>
            <person name="Porwollik S."/>
            <person name="Spieth J."/>
            <person name="Clifton W.S."/>
            <person name="Fulton R."/>
            <person name="Chunyan W."/>
            <person name="Wollam A."/>
            <person name="Shah N."/>
            <person name="Pepin K."/>
            <person name="Bhonagiri V."/>
            <person name="Nash W."/>
            <person name="Johnson M."/>
            <person name="Thiruvilangam P."/>
            <person name="Wilson R."/>
        </authorList>
    </citation>
    <scope>NUCLEOTIDE SEQUENCE [LARGE SCALE GENOMIC DNA]</scope>
    <source>
        <strain evidence="2">ATCC BAA-731 / CDC346-86 / RSK2980</strain>
    </source>
</reference>
<dbReference type="EMBL" id="CP000880">
    <property type="protein sequence ID" value="ABX23347.1"/>
    <property type="molecule type" value="Genomic_DNA"/>
</dbReference>
<gene>
    <name evidence="1" type="ordered locus">SARI_03528</name>
</gene>
<accession>A9MHG4</accession>
<proteinExistence type="predicted"/>
<protein>
    <submittedName>
        <fullName evidence="1">Uncharacterized protein</fullName>
    </submittedName>
</protein>
<dbReference type="AntiFam" id="ANF00012">
    <property type="entry name" value="tRNA translation"/>
</dbReference>
<dbReference type="HOGENOM" id="CLU_2847244_0_0_6"/>
<evidence type="ECO:0000313" key="2">
    <source>
        <dbReference type="Proteomes" id="UP000002084"/>
    </source>
</evidence>
<evidence type="ECO:0000313" key="1">
    <source>
        <dbReference type="EMBL" id="ABX23347.1"/>
    </source>
</evidence>
<name>A9MHG4_SALAR</name>
<sequence length="65" mass="7532">MLFCVSIFSLIQIFKEQNFAVNPFRYTLKCFLSTFYRDGGAMRDRTADLLRAKQALSQLSYSPIV</sequence>